<comment type="function">
    <text evidence="10">Probably acts as a heme chaperone, transferring heme to an unknown acceptor. Binds one molecule of heme per monomer, possibly covalently. Binds 1 [4Fe-4S] cluster. The cluster is coordinated with 3 cysteines and an exchangeable S-adenosyl-L-methionine.</text>
</comment>
<dbReference type="SMART" id="SM00729">
    <property type="entry name" value="Elp3"/>
    <property type="match status" value="1"/>
</dbReference>
<dbReference type="SFLD" id="SFLDF00288">
    <property type="entry name" value="HemN-like__clustered_with_nucl"/>
    <property type="match status" value="1"/>
</dbReference>
<dbReference type="CDD" id="cd01335">
    <property type="entry name" value="Radical_SAM"/>
    <property type="match status" value="1"/>
</dbReference>
<keyword evidence="6 10" id="KW-0479">Metal-binding</keyword>
<organism evidence="12 13">
    <name type="scientific">Desulfatibacillum aliphaticivorans</name>
    <dbReference type="NCBI Taxonomy" id="218208"/>
    <lineage>
        <taxon>Bacteria</taxon>
        <taxon>Pseudomonadati</taxon>
        <taxon>Thermodesulfobacteriota</taxon>
        <taxon>Desulfobacteria</taxon>
        <taxon>Desulfobacterales</taxon>
        <taxon>Desulfatibacillaceae</taxon>
        <taxon>Desulfatibacillum</taxon>
    </lineage>
</organism>
<keyword evidence="8 10" id="KW-0411">Iron-sulfur</keyword>
<dbReference type="PROSITE" id="PS51918">
    <property type="entry name" value="RADICAL_SAM"/>
    <property type="match status" value="1"/>
</dbReference>
<name>B8F965_DESAL</name>
<dbReference type="SFLD" id="SFLDG01082">
    <property type="entry name" value="B12-binding_domain_containing"/>
    <property type="match status" value="1"/>
</dbReference>
<comment type="cofactor">
    <cofactor evidence="1">
        <name>[4Fe-4S] cluster</name>
        <dbReference type="ChEBI" id="CHEBI:49883"/>
    </cofactor>
</comment>
<dbReference type="SFLD" id="SFLDS00029">
    <property type="entry name" value="Radical_SAM"/>
    <property type="match status" value="1"/>
</dbReference>
<evidence type="ECO:0000259" key="11">
    <source>
        <dbReference type="PROSITE" id="PS51918"/>
    </source>
</evidence>
<accession>B8F965</accession>
<keyword evidence="5 10" id="KW-0949">S-adenosyl-L-methionine</keyword>
<proteinExistence type="inferred from homology"/>
<dbReference type="InterPro" id="IPR058240">
    <property type="entry name" value="rSAM_sf"/>
</dbReference>
<keyword evidence="4 10" id="KW-0349">Heme</keyword>
<evidence type="ECO:0000256" key="5">
    <source>
        <dbReference type="ARBA" id="ARBA00022691"/>
    </source>
</evidence>
<evidence type="ECO:0000256" key="6">
    <source>
        <dbReference type="ARBA" id="ARBA00022723"/>
    </source>
</evidence>
<protein>
    <recommendedName>
        <fullName evidence="3 10">Heme chaperone HemW</fullName>
    </recommendedName>
</protein>
<keyword evidence="10" id="KW-0963">Cytoplasm</keyword>
<dbReference type="InterPro" id="IPR006638">
    <property type="entry name" value="Elp3/MiaA/NifB-like_rSAM"/>
</dbReference>
<sequence length="377" mass="42397">MGGLYIHVPFCRKKCRYCDFYSVTDDSAIPAYIKALKREMQIREWDAGPFDTVFFGGGTPSVLPPGRVAEILERASLIFGIAPDAEVTLEANPGTVSQNDLEAFQQAGVNRISLGVQSLDDQTLQFLGRIHSAFEARLALDWAMEAGFDSVGCDLIYGVPGQTRESWTKDLEDVLAYGPDHLSCYILTIEESTPLGRALERGEFSPMDEGRVGELFLHTSDFLESKGFLHYEISNFARGREKACRHNLHYWNHAPYLGLGPAAHSFLEIGRQWNVSDLEIYLAMVNAGRMPMEESEILTEEQHMLEWLYTGLRQAKGIDAGEFLRRFDKAFLDIFGPDWKRLQDEGLARESSQSFALTKKGMLFSDGVCQLLANRLE</sequence>
<evidence type="ECO:0000256" key="2">
    <source>
        <dbReference type="ARBA" id="ARBA00006100"/>
    </source>
</evidence>
<evidence type="ECO:0000313" key="13">
    <source>
        <dbReference type="Proteomes" id="UP000000739"/>
    </source>
</evidence>
<evidence type="ECO:0000256" key="7">
    <source>
        <dbReference type="ARBA" id="ARBA00023004"/>
    </source>
</evidence>
<dbReference type="InterPro" id="IPR010723">
    <property type="entry name" value="HemN_C"/>
</dbReference>
<comment type="subcellular location">
    <subcellularLocation>
        <location evidence="10">Cytoplasm</location>
    </subcellularLocation>
</comment>
<evidence type="ECO:0000256" key="8">
    <source>
        <dbReference type="ARBA" id="ARBA00023014"/>
    </source>
</evidence>
<dbReference type="SFLD" id="SFLDF00562">
    <property type="entry name" value="HemN-like__clustered_with_heat"/>
    <property type="match status" value="1"/>
</dbReference>
<dbReference type="eggNOG" id="COG0635">
    <property type="taxonomic scope" value="Bacteria"/>
</dbReference>
<dbReference type="NCBIfam" id="TIGR00539">
    <property type="entry name" value="hemN_rel"/>
    <property type="match status" value="1"/>
</dbReference>
<dbReference type="GO" id="GO:0051539">
    <property type="term" value="F:4 iron, 4 sulfur cluster binding"/>
    <property type="evidence" value="ECO:0007669"/>
    <property type="project" value="UniProtKB-UniRule"/>
</dbReference>
<keyword evidence="9 10" id="KW-0143">Chaperone</keyword>
<feature type="domain" description="Radical SAM core" evidence="11">
    <location>
        <begin position="1"/>
        <end position="229"/>
    </location>
</feature>
<dbReference type="InterPro" id="IPR004559">
    <property type="entry name" value="HemW-like"/>
</dbReference>
<dbReference type="Proteomes" id="UP000000739">
    <property type="component" value="Chromosome"/>
</dbReference>
<dbReference type="InterPro" id="IPR013785">
    <property type="entry name" value="Aldolase_TIM"/>
</dbReference>
<evidence type="ECO:0000256" key="10">
    <source>
        <dbReference type="RuleBase" id="RU364116"/>
    </source>
</evidence>
<dbReference type="HOGENOM" id="CLU_027579_1_1_7"/>
<evidence type="ECO:0000256" key="1">
    <source>
        <dbReference type="ARBA" id="ARBA00001966"/>
    </source>
</evidence>
<comment type="similarity">
    <text evidence="2">Belongs to the anaerobic coproporphyrinogen-III oxidase family. HemW subfamily.</text>
</comment>
<evidence type="ECO:0000256" key="4">
    <source>
        <dbReference type="ARBA" id="ARBA00022617"/>
    </source>
</evidence>
<dbReference type="EMBL" id="CP001322">
    <property type="protein sequence ID" value="ACL02811.1"/>
    <property type="molecule type" value="Genomic_DNA"/>
</dbReference>
<dbReference type="PANTHER" id="PTHR13932">
    <property type="entry name" value="COPROPORPHYRINIGEN III OXIDASE"/>
    <property type="match status" value="1"/>
</dbReference>
<dbReference type="GO" id="GO:0005737">
    <property type="term" value="C:cytoplasm"/>
    <property type="evidence" value="ECO:0007669"/>
    <property type="project" value="UniProtKB-SubCell"/>
</dbReference>
<dbReference type="AlphaFoldDB" id="B8F965"/>
<dbReference type="RefSeq" id="WP_012610249.1">
    <property type="nucleotide sequence ID" value="NC_011768.1"/>
</dbReference>
<dbReference type="InterPro" id="IPR007197">
    <property type="entry name" value="rSAM"/>
</dbReference>
<dbReference type="GO" id="GO:0046872">
    <property type="term" value="F:metal ion binding"/>
    <property type="evidence" value="ECO:0007669"/>
    <property type="project" value="UniProtKB-UniRule"/>
</dbReference>
<evidence type="ECO:0000256" key="9">
    <source>
        <dbReference type="ARBA" id="ARBA00023186"/>
    </source>
</evidence>
<evidence type="ECO:0000313" key="12">
    <source>
        <dbReference type="EMBL" id="ACL02811.1"/>
    </source>
</evidence>
<keyword evidence="10" id="KW-0004">4Fe-4S</keyword>
<gene>
    <name evidence="12" type="ordered locus">Dalk_1108</name>
</gene>
<dbReference type="KEGG" id="dal:Dalk_1108"/>
<dbReference type="Pfam" id="PF06969">
    <property type="entry name" value="HemN_C"/>
    <property type="match status" value="1"/>
</dbReference>
<dbReference type="InterPro" id="IPR034505">
    <property type="entry name" value="Coproporphyrinogen-III_oxidase"/>
</dbReference>
<evidence type="ECO:0000256" key="3">
    <source>
        <dbReference type="ARBA" id="ARBA00017228"/>
    </source>
</evidence>
<reference evidence="12 13" key="1">
    <citation type="journal article" date="2012" name="Environ. Microbiol.">
        <title>The genome sequence of Desulfatibacillum alkenivorans AK-01: a blueprint for anaerobic alkane oxidation.</title>
        <authorList>
            <person name="Callaghan A.V."/>
            <person name="Morris B.E."/>
            <person name="Pereira I.A."/>
            <person name="McInerney M.J."/>
            <person name="Austin R.N."/>
            <person name="Groves J.T."/>
            <person name="Kukor J.J."/>
            <person name="Suflita J.M."/>
            <person name="Young L.Y."/>
            <person name="Zylstra G.J."/>
            <person name="Wawrik B."/>
        </authorList>
    </citation>
    <scope>NUCLEOTIDE SEQUENCE [LARGE SCALE GENOMIC DNA]</scope>
    <source>
        <strain evidence="12 13">AK-01</strain>
    </source>
</reference>
<dbReference type="Pfam" id="PF04055">
    <property type="entry name" value="Radical_SAM"/>
    <property type="match status" value="1"/>
</dbReference>
<keyword evidence="7 10" id="KW-0408">Iron</keyword>
<dbReference type="Gene3D" id="3.20.20.70">
    <property type="entry name" value="Aldolase class I"/>
    <property type="match status" value="1"/>
</dbReference>
<keyword evidence="12" id="KW-0560">Oxidoreductase</keyword>
<dbReference type="GO" id="GO:0004109">
    <property type="term" value="F:coproporphyrinogen oxidase activity"/>
    <property type="evidence" value="ECO:0007669"/>
    <property type="project" value="InterPro"/>
</dbReference>
<dbReference type="PANTHER" id="PTHR13932:SF5">
    <property type="entry name" value="RADICAL S-ADENOSYL METHIONINE DOMAIN-CONTAINING PROTEIN 1, MITOCHONDRIAL"/>
    <property type="match status" value="1"/>
</dbReference>
<dbReference type="SFLD" id="SFLDG01065">
    <property type="entry name" value="anaerobic_coproporphyrinogen-I"/>
    <property type="match status" value="1"/>
</dbReference>
<keyword evidence="13" id="KW-1185">Reference proteome</keyword>
<dbReference type="GO" id="GO:0006779">
    <property type="term" value="P:porphyrin-containing compound biosynthetic process"/>
    <property type="evidence" value="ECO:0007669"/>
    <property type="project" value="InterPro"/>
</dbReference>
<dbReference type="SUPFAM" id="SSF102114">
    <property type="entry name" value="Radical SAM enzymes"/>
    <property type="match status" value="1"/>
</dbReference>